<feature type="transmembrane region" description="Helical" evidence="1">
    <location>
        <begin position="15"/>
        <end position="35"/>
    </location>
</feature>
<organism evidence="2 3">
    <name type="scientific">Haloprofundus marisrubri</name>
    <dbReference type="NCBI Taxonomy" id="1514971"/>
    <lineage>
        <taxon>Archaea</taxon>
        <taxon>Methanobacteriati</taxon>
        <taxon>Methanobacteriota</taxon>
        <taxon>Stenosarchaea group</taxon>
        <taxon>Halobacteria</taxon>
        <taxon>Halobacteriales</taxon>
        <taxon>Haloferacaceae</taxon>
        <taxon>Haloprofundus</taxon>
    </lineage>
</organism>
<sequence>MLVDIVLEVATTPRVALLARLALGALAGLVAAVVMDVPMGRQEGGFTPAYVAASVLRRTTPDEVSFRDANVVHHGAGLLAGVLYAVVLTASESVVPPVWSLGGVDLLAHLVAVGVVVGFIYGFFAYLVLPRAGRRIYEEQSTAVRGQWLRSSLVFGAALAVVAPFLLAFV</sequence>
<feature type="transmembrane region" description="Helical" evidence="1">
    <location>
        <begin position="149"/>
        <end position="169"/>
    </location>
</feature>
<proteinExistence type="predicted"/>
<evidence type="ECO:0000313" key="3">
    <source>
        <dbReference type="Proteomes" id="UP000054387"/>
    </source>
</evidence>
<reference evidence="2 3" key="1">
    <citation type="submission" date="2015-12" db="EMBL/GenBank/DDBJ databases">
        <title>Haloprofundus marisrubri gen. nov., sp. nov., an extremely halophilic archaeon isolated from the Discovery deep brine-seawater interface in the Red Sea.</title>
        <authorList>
            <person name="Zhang G."/>
            <person name="Stingl U."/>
            <person name="Rashid M."/>
        </authorList>
    </citation>
    <scope>NUCLEOTIDE SEQUENCE [LARGE SCALE GENOMIC DNA]</scope>
    <source>
        <strain evidence="2 3">SB9</strain>
    </source>
</reference>
<feature type="transmembrane region" description="Helical" evidence="1">
    <location>
        <begin position="107"/>
        <end position="129"/>
    </location>
</feature>
<comment type="caution">
    <text evidence="2">The sequence shown here is derived from an EMBL/GenBank/DDBJ whole genome shotgun (WGS) entry which is preliminary data.</text>
</comment>
<keyword evidence="1" id="KW-0812">Transmembrane</keyword>
<dbReference type="RefSeq" id="WP_058582370.1">
    <property type="nucleotide sequence ID" value="NZ_LOPU01000029.1"/>
</dbReference>
<evidence type="ECO:0000256" key="1">
    <source>
        <dbReference type="SAM" id="Phobius"/>
    </source>
</evidence>
<evidence type="ECO:0000313" key="2">
    <source>
        <dbReference type="EMBL" id="KTG09217.1"/>
    </source>
</evidence>
<keyword evidence="1" id="KW-1133">Transmembrane helix</keyword>
<keyword evidence="3" id="KW-1185">Reference proteome</keyword>
<dbReference type="Proteomes" id="UP000054387">
    <property type="component" value="Unassembled WGS sequence"/>
</dbReference>
<dbReference type="STRING" id="1514971.AUR64_15605"/>
<accession>A0A0W1R7M6</accession>
<name>A0A0W1R7M6_9EURY</name>
<gene>
    <name evidence="2" type="ORF">AUR64_15605</name>
</gene>
<dbReference type="EMBL" id="LOPU01000029">
    <property type="protein sequence ID" value="KTG09217.1"/>
    <property type="molecule type" value="Genomic_DNA"/>
</dbReference>
<feature type="transmembrane region" description="Helical" evidence="1">
    <location>
        <begin position="76"/>
        <end position="95"/>
    </location>
</feature>
<dbReference type="OrthoDB" id="222014at2157"/>
<protein>
    <submittedName>
        <fullName evidence="2">Uncharacterized protein</fullName>
    </submittedName>
</protein>
<keyword evidence="1" id="KW-0472">Membrane</keyword>
<dbReference type="AlphaFoldDB" id="A0A0W1R7M6"/>